<dbReference type="EMBL" id="QAAD01000006">
    <property type="protein sequence ID" value="PTN09031.1"/>
    <property type="molecule type" value="Genomic_DNA"/>
</dbReference>
<keyword evidence="2" id="KW-0255">Endonuclease</keyword>
<keyword evidence="2" id="KW-0378">Hydrolase</keyword>
<organism evidence="2 3">
    <name type="scientific">Mangrovibacterium marinum</name>
    <dbReference type="NCBI Taxonomy" id="1639118"/>
    <lineage>
        <taxon>Bacteria</taxon>
        <taxon>Pseudomonadati</taxon>
        <taxon>Bacteroidota</taxon>
        <taxon>Bacteroidia</taxon>
        <taxon>Marinilabiliales</taxon>
        <taxon>Prolixibacteraceae</taxon>
        <taxon>Mangrovibacterium</taxon>
    </lineage>
</organism>
<keyword evidence="3" id="KW-1185">Reference proteome</keyword>
<evidence type="ECO:0000259" key="1">
    <source>
        <dbReference type="Pfam" id="PF13391"/>
    </source>
</evidence>
<protein>
    <submittedName>
        <fullName evidence="2">Putative restriction endonuclease</fullName>
    </submittedName>
</protein>
<comment type="caution">
    <text evidence="2">The sequence shown here is derived from an EMBL/GenBank/DDBJ whole genome shotgun (WGS) entry which is preliminary data.</text>
</comment>
<keyword evidence="2" id="KW-0540">Nuclease</keyword>
<dbReference type="Pfam" id="PF13391">
    <property type="entry name" value="HNH_2"/>
    <property type="match status" value="1"/>
</dbReference>
<name>A0A2T5C2S6_9BACT</name>
<dbReference type="RefSeq" id="WP_107821945.1">
    <property type="nucleotide sequence ID" value="NZ_OY782574.1"/>
</dbReference>
<reference evidence="2 3" key="1">
    <citation type="submission" date="2018-04" db="EMBL/GenBank/DDBJ databases">
        <title>Genomic Encyclopedia of Archaeal and Bacterial Type Strains, Phase II (KMG-II): from individual species to whole genera.</title>
        <authorList>
            <person name="Goeker M."/>
        </authorList>
    </citation>
    <scope>NUCLEOTIDE SEQUENCE [LARGE SCALE GENOMIC DNA]</scope>
    <source>
        <strain evidence="2 3">DSM 28823</strain>
    </source>
</reference>
<dbReference type="Proteomes" id="UP000243525">
    <property type="component" value="Unassembled WGS sequence"/>
</dbReference>
<proteinExistence type="predicted"/>
<accession>A0A2T5C2S6</accession>
<evidence type="ECO:0000313" key="2">
    <source>
        <dbReference type="EMBL" id="PTN09031.1"/>
    </source>
</evidence>
<sequence>MENYESQRIRFAVFDWLNSLGFKYPDKVIPSMVLANDCIVGGERVVLSGQQGIWKPKQLQFPISIKSRIDSIYDDEFISDNRIRYRYMGTDPNHWVNRGLRDCMNHKIPLIYLHEVSRGKYLAQWPVFIVFDDRKNLSFIVEADVKTYQQADTNIEDNQAADLERRYATRQMIQRLHQGTFRERVLEAYREHCAICNLKHRELLDAAHIISDSKGGQPVVQNGLSLCKIHHAAFDQNILGITPDYQVQVREDILQEIDGPMLKHGIQAMHGNQLILPRSVASRPNREWLEERYEVFKNV</sequence>
<dbReference type="InterPro" id="IPR003615">
    <property type="entry name" value="HNH_nuc"/>
</dbReference>
<dbReference type="OrthoDB" id="67788at2"/>
<dbReference type="AlphaFoldDB" id="A0A2T5C2S6"/>
<evidence type="ECO:0000313" key="3">
    <source>
        <dbReference type="Proteomes" id="UP000243525"/>
    </source>
</evidence>
<feature type="domain" description="HNH nuclease" evidence="1">
    <location>
        <begin position="193"/>
        <end position="241"/>
    </location>
</feature>
<dbReference type="GO" id="GO:0004519">
    <property type="term" value="F:endonuclease activity"/>
    <property type="evidence" value="ECO:0007669"/>
    <property type="project" value="UniProtKB-KW"/>
</dbReference>
<gene>
    <name evidence="2" type="ORF">C8N47_106131</name>
</gene>